<organism evidence="1 2">
    <name type="scientific">Enemella evansiae</name>
    <dbReference type="NCBI Taxonomy" id="2016499"/>
    <lineage>
        <taxon>Bacteria</taxon>
        <taxon>Bacillati</taxon>
        <taxon>Actinomycetota</taxon>
        <taxon>Actinomycetes</taxon>
        <taxon>Propionibacteriales</taxon>
        <taxon>Propionibacteriaceae</taxon>
        <taxon>Enemella</taxon>
    </lineage>
</organism>
<dbReference type="InterPro" id="IPR011047">
    <property type="entry name" value="Quinoprotein_ADH-like_sf"/>
</dbReference>
<dbReference type="InterPro" id="IPR015943">
    <property type="entry name" value="WD40/YVTN_repeat-like_dom_sf"/>
</dbReference>
<keyword evidence="2" id="KW-1185">Reference proteome</keyword>
<gene>
    <name evidence="1" type="ORF">CGZ94_11420</name>
</gene>
<evidence type="ECO:0000313" key="2">
    <source>
        <dbReference type="Proteomes" id="UP000215896"/>
    </source>
</evidence>
<dbReference type="AlphaFoldDB" id="A0A255GKQ3"/>
<proteinExistence type="predicted"/>
<dbReference type="Proteomes" id="UP000215896">
    <property type="component" value="Unassembled WGS sequence"/>
</dbReference>
<protein>
    <submittedName>
        <fullName evidence="1">Uncharacterized protein</fullName>
    </submittedName>
</protein>
<reference evidence="1 2" key="1">
    <citation type="submission" date="2017-07" db="EMBL/GenBank/DDBJ databases">
        <title>Draft whole genome sequences of clinical Proprionibacteriaceae strains.</title>
        <authorList>
            <person name="Bernier A.-M."/>
            <person name="Bernard K."/>
            <person name="Domingo M.-C."/>
        </authorList>
    </citation>
    <scope>NUCLEOTIDE SEQUENCE [LARGE SCALE GENOMIC DNA]</scope>
    <source>
        <strain evidence="1 2">NML 030167</strain>
    </source>
</reference>
<dbReference type="Gene3D" id="2.130.10.10">
    <property type="entry name" value="YVTN repeat-like/Quinoprotein amine dehydrogenase"/>
    <property type="match status" value="2"/>
</dbReference>
<sequence>MLLVLILLAGCTREQPRVLADLSLRATTPIEAMVRHVTPSWAVPFKPASRPAVTEQAVLAYESARDGQFDLVALDLADGRELWRRPASLGAVADGIEPRLTTGKVGGRELAAYLSGDPGGQTLLLADPRTGEAAYQLPVGTGGNLGSCRVIGGICVEKIEGGRRTLLRVDPDRGTLAPLQLPGGPVDQVRPLGNGGYLVRRGGATMVGMTGELGQWEKPVSDWLGTDVDPTRSWLEITVDEESTQLQVTARPQPLGAPGSAFGVGEVTQAAVNLVDGELLWSKEGRSWVCPGGVALACTGDKLGFTRSPSGAVRPGGAGVTYLAADAGGEELWRREVANPGPPTSGRLPVRAPAATPVLTSNGRLIALDPESGEQTTLGDEHWLACDQVRTFRARQRSDPVRPMVDFRVTTSIPCNATGRSAAEPAQFTIAGILAVAATRPLNDRDPTIPGHYAVALPEQLALYR</sequence>
<evidence type="ECO:0000313" key="1">
    <source>
        <dbReference type="EMBL" id="OYO13564.1"/>
    </source>
</evidence>
<dbReference type="EMBL" id="NMVO01000013">
    <property type="protein sequence ID" value="OYO13564.1"/>
    <property type="molecule type" value="Genomic_DNA"/>
</dbReference>
<dbReference type="SUPFAM" id="SSF50998">
    <property type="entry name" value="Quinoprotein alcohol dehydrogenase-like"/>
    <property type="match status" value="1"/>
</dbReference>
<comment type="caution">
    <text evidence="1">The sequence shown here is derived from an EMBL/GenBank/DDBJ whole genome shotgun (WGS) entry which is preliminary data.</text>
</comment>
<name>A0A255GKQ3_9ACTN</name>
<accession>A0A255GKQ3</accession>